<dbReference type="EMBL" id="NAFL01000286">
    <property type="protein sequence ID" value="OSJ22149.1"/>
    <property type="molecule type" value="Genomic_DNA"/>
</dbReference>
<accession>A0A1Y2J7X3</accession>
<sequence>MVLRRPGDQAALFCADPAVRLRGRGMNEREASALVGLKREIKSVRADARELKDQAARWRKVCSTLRSLAGLDDGQYRNLLKAESLPCD</sequence>
<evidence type="ECO:0000313" key="3">
    <source>
        <dbReference type="Proteomes" id="UP000193335"/>
    </source>
</evidence>
<feature type="coiled-coil region" evidence="1">
    <location>
        <begin position="34"/>
        <end position="61"/>
    </location>
</feature>
<organism evidence="2 3">
    <name type="scientific">Bradyrhizobium japonicum</name>
    <dbReference type="NCBI Taxonomy" id="375"/>
    <lineage>
        <taxon>Bacteria</taxon>
        <taxon>Pseudomonadati</taxon>
        <taxon>Pseudomonadota</taxon>
        <taxon>Alphaproteobacteria</taxon>
        <taxon>Hyphomicrobiales</taxon>
        <taxon>Nitrobacteraceae</taxon>
        <taxon>Bradyrhizobium</taxon>
    </lineage>
</organism>
<proteinExistence type="predicted"/>
<gene>
    <name evidence="2" type="ORF">BSZ19_47045</name>
</gene>
<reference evidence="2 3" key="1">
    <citation type="submission" date="2017-03" db="EMBL/GenBank/DDBJ databases">
        <title>Whole genome sequences of fourteen strains of Bradyrhizobium canariense and one strain of Bradyrhizobium japonicum isolated from Lupinus (Papilionoideae: Genisteae) species in Algeria.</title>
        <authorList>
            <person name="Crovadore J."/>
            <person name="Chekireb D."/>
            <person name="Brachmann A."/>
            <person name="Chablais R."/>
            <person name="Cochard B."/>
            <person name="Lefort F."/>
        </authorList>
    </citation>
    <scope>NUCLEOTIDE SEQUENCE [LARGE SCALE GENOMIC DNA]</scope>
    <source>
        <strain evidence="2 3">UBMA197</strain>
    </source>
</reference>
<dbReference type="AlphaFoldDB" id="A0A1Y2J7X3"/>
<comment type="caution">
    <text evidence="2">The sequence shown here is derived from an EMBL/GenBank/DDBJ whole genome shotgun (WGS) entry which is preliminary data.</text>
</comment>
<evidence type="ECO:0000313" key="2">
    <source>
        <dbReference type="EMBL" id="OSJ22149.1"/>
    </source>
</evidence>
<dbReference type="Proteomes" id="UP000193335">
    <property type="component" value="Unassembled WGS sequence"/>
</dbReference>
<evidence type="ECO:0000256" key="1">
    <source>
        <dbReference type="SAM" id="Coils"/>
    </source>
</evidence>
<name>A0A1Y2J7X3_BRAJP</name>
<protein>
    <submittedName>
        <fullName evidence="2">Uncharacterized protein</fullName>
    </submittedName>
</protein>
<keyword evidence="1" id="KW-0175">Coiled coil</keyword>